<gene>
    <name evidence="2" type="ORF">GBA65_06425</name>
</gene>
<feature type="region of interest" description="Disordered" evidence="1">
    <location>
        <begin position="1"/>
        <end position="60"/>
    </location>
</feature>
<dbReference type="RefSeq" id="WP_166395882.1">
    <property type="nucleotide sequence ID" value="NZ_CP045121.1"/>
</dbReference>
<evidence type="ECO:0000313" key="2">
    <source>
        <dbReference type="EMBL" id="QIN78206.1"/>
    </source>
</evidence>
<name>A0A6G8PVH9_9ACTN</name>
<dbReference type="EMBL" id="CP045121">
    <property type="protein sequence ID" value="QIN78206.1"/>
    <property type="molecule type" value="Genomic_DNA"/>
</dbReference>
<reference evidence="2 3" key="1">
    <citation type="submission" date="2019-10" db="EMBL/GenBank/DDBJ databases">
        <title>Rubrobacter sp nov SCSIO 52915 isolated from a deep-sea sediment in the South China Sea.</title>
        <authorList>
            <person name="Chen R.W."/>
        </authorList>
    </citation>
    <scope>NUCLEOTIDE SEQUENCE [LARGE SCALE GENOMIC DNA]</scope>
    <source>
        <strain evidence="2 3">SCSIO 52915</strain>
    </source>
</reference>
<dbReference type="Proteomes" id="UP000502706">
    <property type="component" value="Chromosome"/>
</dbReference>
<keyword evidence="3" id="KW-1185">Reference proteome</keyword>
<protein>
    <submittedName>
        <fullName evidence="2">Uncharacterized protein</fullName>
    </submittedName>
</protein>
<evidence type="ECO:0000256" key="1">
    <source>
        <dbReference type="SAM" id="MobiDB-lite"/>
    </source>
</evidence>
<organism evidence="2 3">
    <name type="scientific">Rubrobacter marinus</name>
    <dbReference type="NCBI Taxonomy" id="2653852"/>
    <lineage>
        <taxon>Bacteria</taxon>
        <taxon>Bacillati</taxon>
        <taxon>Actinomycetota</taxon>
        <taxon>Rubrobacteria</taxon>
        <taxon>Rubrobacterales</taxon>
        <taxon>Rubrobacteraceae</taxon>
        <taxon>Rubrobacter</taxon>
    </lineage>
</organism>
<evidence type="ECO:0000313" key="3">
    <source>
        <dbReference type="Proteomes" id="UP000502706"/>
    </source>
</evidence>
<proteinExistence type="predicted"/>
<feature type="compositionally biased region" description="Basic and acidic residues" evidence="1">
    <location>
        <begin position="32"/>
        <end position="49"/>
    </location>
</feature>
<accession>A0A6G8PVH9</accession>
<dbReference type="KEGG" id="rmar:GBA65_06425"/>
<sequence>MEDASVPKMRRYPPAPEGFEEPLLPANAPERTVAEYPREVPRPMRDLDSGGRTGEVSRASGIGVFGRRPAGRVLVGVSV</sequence>
<dbReference type="AlphaFoldDB" id="A0A6G8PVH9"/>